<sequence length="1129" mass="118546">MSFLPAVLNPYAPSPTSNAAAADASDPSSTVPAQPPPPPPPPAYKPASLTYFTIFAPALRPKGAGSEDAAADAAQILFYTSRERAVTQERMLRQIGIAKGLVEFGNMVTDSSHSNSADGARRRDSAPLTRPRCWNVHSSKRRLVLLEVQHGLWIHASIDLPSTARKLASATEPADAAAASSRKRESRDYHDAWLSDEWIEECIRSAWRDWRLLNGPPSRILRADNGRKSLERALERYFSVWTWSWNLESSVQASSDDVRELDQSMFTESLGGISVVPSAPRSKLARLMNDFASRHLAGDAVPSVAYDDQASNADQPRRQTQQQRQQPCKELVVLSDTLVLWPPTDAGCFDTDAAAEAPELASDSTPRFLEASERVDILKRVISHLTGLERERALIRAATAAGVGDSKRKTVTGAVRDKKSSRSSKSRQTTATALKIKTAPSASPKGKGNAKDESASSTPSSFQDAGKWSAWGGMFANIGKGLTFKGASSEVASERGVVSEPASPEHSAATKQAVEGQVDTTAQAGSGLASSEASAAAGGASDDAGGTASQDATGGAAAVHVDDTGHSETKEASGPFQGLQQRLADAIPIQDAGKMWTGAENAWKGLGASLGLGISATSTDGGIARSAQEAASPTATSASAPDPGASDIDADTTMDSQRRESLTQPDVDVAELAEALGDGVAGLRPSPATREPSTATVRARDFGVEGSRGDADESVGSVSDVLQPSGGAVLDGDASIDEEDGGKSEDLARSPSVSTTESTKAFPSISVTSAAWYSSKPLKAKPAAPVAAQTAETSKEDAASGGGVGKMQSIDPAGEAVAKTSETSTTPGPAAGAGNPRLQAEEKLASIHHDFELDGWGDEEPVPFQSFPCFLHGGDDTLSAEMAERGGVDGARDGDDVDDDDDLVELEVSFTSRRLLTIVIIERVDRNQRRRRSATSLKSSRSGSTQASGVESILSPAWEVLRRAQRMLNDHERAHKARLAGEEERASRFLHLDGATLTMHNRLHDETAQKLDEETEACALGHCLAAKSVIERHGIRETFARSNNGKTWVASRVGQPLASPAAAAAAAAAGTGATATASAAAPTLAQARGEMASAVCNATYMLMGGRSVSIVDCDNELRRVANEFPSFGI</sequence>
<dbReference type="GO" id="GO:0016192">
    <property type="term" value="P:vesicle-mediated transport"/>
    <property type="evidence" value="ECO:0007669"/>
    <property type="project" value="InterPro"/>
</dbReference>
<dbReference type="OrthoDB" id="240546at2759"/>
<name>A0A061H3C5_9BASI</name>
<dbReference type="PANTHER" id="PTHR13056:SF0">
    <property type="entry name" value="VACUOLAR FUSION PROTEIN CCZ1 HOMOLOG-RELATED"/>
    <property type="match status" value="1"/>
</dbReference>
<feature type="region of interest" description="Disordered" evidence="1">
    <location>
        <begin position="495"/>
        <end position="557"/>
    </location>
</feature>
<evidence type="ECO:0000313" key="2">
    <source>
        <dbReference type="EMBL" id="EPQ26370.1"/>
    </source>
</evidence>
<dbReference type="KEGG" id="pfp:PFL1_06018"/>
<proteinExistence type="predicted"/>
<accession>A0A061H3C5</accession>
<dbReference type="EMBL" id="KE361645">
    <property type="protein sequence ID" value="EPQ26370.1"/>
    <property type="molecule type" value="Genomic_DNA"/>
</dbReference>
<dbReference type="AlphaFoldDB" id="A0A061H3C5"/>
<feature type="region of interest" description="Disordered" evidence="1">
    <location>
        <begin position="1"/>
        <end position="44"/>
    </location>
</feature>
<dbReference type="InterPro" id="IPR013176">
    <property type="entry name" value="Ccz1"/>
</dbReference>
<feature type="compositionally biased region" description="Low complexity" evidence="1">
    <location>
        <begin position="9"/>
        <end position="32"/>
    </location>
</feature>
<feature type="region of interest" description="Disordered" evidence="1">
    <location>
        <begin position="787"/>
        <end position="835"/>
    </location>
</feature>
<feature type="compositionally biased region" description="Low complexity" evidence="1">
    <location>
        <begin position="630"/>
        <end position="647"/>
    </location>
</feature>
<feature type="region of interest" description="Disordered" evidence="1">
    <location>
        <begin position="110"/>
        <end position="130"/>
    </location>
</feature>
<feature type="region of interest" description="Disordered" evidence="1">
    <location>
        <begin position="399"/>
        <end position="464"/>
    </location>
</feature>
<feature type="region of interest" description="Disordered" evidence="1">
    <location>
        <begin position="705"/>
        <end position="761"/>
    </location>
</feature>
<feature type="region of interest" description="Disordered" evidence="1">
    <location>
        <begin position="930"/>
        <end position="950"/>
    </location>
</feature>
<feature type="region of interest" description="Disordered" evidence="1">
    <location>
        <begin position="307"/>
        <end position="327"/>
    </location>
</feature>
<dbReference type="GO" id="GO:0035658">
    <property type="term" value="C:Mon1-Ccz1 complex"/>
    <property type="evidence" value="ECO:0007669"/>
    <property type="project" value="InterPro"/>
</dbReference>
<feature type="compositionally biased region" description="Polar residues" evidence="1">
    <location>
        <begin position="751"/>
        <end position="761"/>
    </location>
</feature>
<reference evidence="2 3" key="1">
    <citation type="journal article" date="2013" name="Plant Cell">
        <title>The transition from a phytopathogenic smut ancestor to an anamorphic biocontrol agent deciphered by comparative whole-genome analysis.</title>
        <authorList>
            <person name="Lefebvre F."/>
            <person name="Joly D.L."/>
            <person name="Labbe C."/>
            <person name="Teichmann B."/>
            <person name="Linning R."/>
            <person name="Belzile F."/>
            <person name="Bakkeren G."/>
            <person name="Belanger R.R."/>
        </authorList>
    </citation>
    <scope>NUCLEOTIDE SEQUENCE [LARGE SCALE GENOMIC DNA]</scope>
    <source>
        <strain evidence="2 3">PF-1</strain>
    </source>
</reference>
<feature type="compositionally biased region" description="Polar residues" evidence="1">
    <location>
        <begin position="934"/>
        <end position="949"/>
    </location>
</feature>
<dbReference type="Proteomes" id="UP000053664">
    <property type="component" value="Unassembled WGS sequence"/>
</dbReference>
<protein>
    <recommendedName>
        <fullName evidence="4">CCZ1/INTU/HSP4 first Longin domain-containing protein</fullName>
    </recommendedName>
</protein>
<evidence type="ECO:0008006" key="4">
    <source>
        <dbReference type="Google" id="ProtNLM"/>
    </source>
</evidence>
<organism evidence="2 3">
    <name type="scientific">Pseudozyma flocculosa PF-1</name>
    <dbReference type="NCBI Taxonomy" id="1277687"/>
    <lineage>
        <taxon>Eukaryota</taxon>
        <taxon>Fungi</taxon>
        <taxon>Dikarya</taxon>
        <taxon>Basidiomycota</taxon>
        <taxon>Ustilaginomycotina</taxon>
        <taxon>Ustilaginomycetes</taxon>
        <taxon>Ustilaginales</taxon>
        <taxon>Ustilaginaceae</taxon>
        <taxon>Pseudozyma</taxon>
    </lineage>
</organism>
<evidence type="ECO:0000313" key="3">
    <source>
        <dbReference type="Proteomes" id="UP000053664"/>
    </source>
</evidence>
<dbReference type="RefSeq" id="XP_007881747.1">
    <property type="nucleotide sequence ID" value="XM_007883556.1"/>
</dbReference>
<dbReference type="eggNOG" id="KOG2622">
    <property type="taxonomic scope" value="Eukaryota"/>
</dbReference>
<evidence type="ECO:0000256" key="1">
    <source>
        <dbReference type="SAM" id="MobiDB-lite"/>
    </source>
</evidence>
<dbReference type="PANTHER" id="PTHR13056">
    <property type="entry name" value="VACUOLAR FUSION PROTEIN CCZ1 HOMOLOG-RELATED"/>
    <property type="match status" value="1"/>
</dbReference>
<dbReference type="HOGENOM" id="CLU_296865_0_0_1"/>
<gene>
    <name evidence="2" type="ORF">PFL1_06018</name>
</gene>
<feature type="compositionally biased region" description="Low complexity" evidence="1">
    <location>
        <begin position="522"/>
        <end position="557"/>
    </location>
</feature>
<feature type="compositionally biased region" description="Pro residues" evidence="1">
    <location>
        <begin position="33"/>
        <end position="44"/>
    </location>
</feature>
<dbReference type="GeneID" id="19320098"/>
<feature type="region of interest" description="Disordered" evidence="1">
    <location>
        <begin position="623"/>
        <end position="666"/>
    </location>
</feature>